<feature type="domain" description="Thioredoxin" evidence="6">
    <location>
        <begin position="1"/>
        <end position="106"/>
    </location>
</feature>
<dbReference type="NCBIfam" id="TIGR01068">
    <property type="entry name" value="thioredoxin"/>
    <property type="match status" value="1"/>
</dbReference>
<evidence type="ECO:0000256" key="2">
    <source>
        <dbReference type="ARBA" id="ARBA00023157"/>
    </source>
</evidence>
<dbReference type="GO" id="GO:0015035">
    <property type="term" value="F:protein-disulfide reductase activity"/>
    <property type="evidence" value="ECO:0007669"/>
    <property type="project" value="InterPro"/>
</dbReference>
<dbReference type="PIRSF" id="PIRSF000077">
    <property type="entry name" value="Thioredoxin"/>
    <property type="match status" value="1"/>
</dbReference>
<dbReference type="SUPFAM" id="SSF52833">
    <property type="entry name" value="Thioredoxin-like"/>
    <property type="match status" value="1"/>
</dbReference>
<dbReference type="AlphaFoldDB" id="A0A084BC62"/>
<evidence type="ECO:0000256" key="3">
    <source>
        <dbReference type="PIRNR" id="PIRNR000077"/>
    </source>
</evidence>
<dbReference type="InterPro" id="IPR036249">
    <property type="entry name" value="Thioredoxin-like_sf"/>
</dbReference>
<feature type="active site" description="Nucleophile" evidence="4">
    <location>
        <position position="31"/>
    </location>
</feature>
<dbReference type="HOGENOM" id="CLU_090389_14_0_1"/>
<comment type="similarity">
    <text evidence="1 3">Belongs to the thioredoxin family.</text>
</comment>
<feature type="site" description="Contributes to redox potential value" evidence="4">
    <location>
        <position position="33"/>
    </location>
</feature>
<dbReference type="Pfam" id="PF00085">
    <property type="entry name" value="Thioredoxin"/>
    <property type="match status" value="1"/>
</dbReference>
<dbReference type="PROSITE" id="PS00194">
    <property type="entry name" value="THIOREDOXIN_1"/>
    <property type="match status" value="1"/>
</dbReference>
<dbReference type="OrthoDB" id="10263751at2759"/>
<evidence type="ECO:0000313" key="7">
    <source>
        <dbReference type="EMBL" id="KEY75141.1"/>
    </source>
</evidence>
<dbReference type="PRINTS" id="PR00421">
    <property type="entry name" value="THIOREDOXIN"/>
</dbReference>
<evidence type="ECO:0000259" key="6">
    <source>
        <dbReference type="PROSITE" id="PS51352"/>
    </source>
</evidence>
<proteinExistence type="inferred from homology"/>
<gene>
    <name evidence="7" type="ORF">S7711_01592</name>
</gene>
<dbReference type="Proteomes" id="UP000028045">
    <property type="component" value="Unassembled WGS sequence"/>
</dbReference>
<dbReference type="Gene3D" id="3.40.30.10">
    <property type="entry name" value="Glutaredoxin"/>
    <property type="match status" value="1"/>
</dbReference>
<dbReference type="PANTHER" id="PTHR46115">
    <property type="entry name" value="THIOREDOXIN-LIKE PROTEIN 1"/>
    <property type="match status" value="1"/>
</dbReference>
<dbReference type="InterPro" id="IPR005746">
    <property type="entry name" value="Thioredoxin"/>
</dbReference>
<protein>
    <recommendedName>
        <fullName evidence="3">Thioredoxin</fullName>
    </recommendedName>
</protein>
<dbReference type="InterPro" id="IPR017937">
    <property type="entry name" value="Thioredoxin_CS"/>
</dbReference>
<name>A0A084BC62_STACB</name>
<dbReference type="FunFam" id="3.40.30.10:FF:000245">
    <property type="entry name" value="Thioredoxin"/>
    <property type="match status" value="1"/>
</dbReference>
<feature type="site" description="Contributes to redox potential value" evidence="4">
    <location>
        <position position="32"/>
    </location>
</feature>
<feature type="active site" description="Nucleophile" evidence="4">
    <location>
        <position position="34"/>
    </location>
</feature>
<dbReference type="PROSITE" id="PS51352">
    <property type="entry name" value="THIOREDOXIN_2"/>
    <property type="match status" value="1"/>
</dbReference>
<keyword evidence="2 5" id="KW-1015">Disulfide bond</keyword>
<evidence type="ECO:0000256" key="5">
    <source>
        <dbReference type="PIRSR" id="PIRSR000077-4"/>
    </source>
</evidence>
<dbReference type="CDD" id="cd02947">
    <property type="entry name" value="TRX_family"/>
    <property type="match status" value="1"/>
</dbReference>
<keyword evidence="5" id="KW-0676">Redox-active center</keyword>
<evidence type="ECO:0000256" key="1">
    <source>
        <dbReference type="ARBA" id="ARBA00008987"/>
    </source>
</evidence>
<dbReference type="InterPro" id="IPR013766">
    <property type="entry name" value="Thioredoxin_domain"/>
</dbReference>
<accession>A0A084BC62</accession>
<organism evidence="7 8">
    <name type="scientific">Stachybotrys chartarum (strain CBS 109288 / IBT 7711)</name>
    <name type="common">Toxic black mold</name>
    <name type="synonym">Stilbospora chartarum</name>
    <dbReference type="NCBI Taxonomy" id="1280523"/>
    <lineage>
        <taxon>Eukaryota</taxon>
        <taxon>Fungi</taxon>
        <taxon>Dikarya</taxon>
        <taxon>Ascomycota</taxon>
        <taxon>Pezizomycotina</taxon>
        <taxon>Sordariomycetes</taxon>
        <taxon>Hypocreomycetidae</taxon>
        <taxon>Hypocreales</taxon>
        <taxon>Stachybotryaceae</taxon>
        <taxon>Stachybotrys</taxon>
    </lineage>
</organism>
<sequence>MTVHNIQSYQDYKDTLSAHPNVLIDFYATWCGPCKVIAPLLVQHSNEETFKDVYFAKVDIEEVPDLATELGIRAMPTLVLFKNGEKLEETVGPNPTTLPSFIQKAL</sequence>
<reference evidence="7 8" key="1">
    <citation type="journal article" date="2014" name="BMC Genomics">
        <title>Comparative genome sequencing reveals chemotype-specific gene clusters in the toxigenic black mold Stachybotrys.</title>
        <authorList>
            <person name="Semeiks J."/>
            <person name="Borek D."/>
            <person name="Otwinowski Z."/>
            <person name="Grishin N.V."/>
        </authorList>
    </citation>
    <scope>NUCLEOTIDE SEQUENCE [LARGE SCALE GENOMIC DNA]</scope>
    <source>
        <strain evidence="8">CBS 109288 / IBT 7711</strain>
    </source>
</reference>
<feature type="site" description="Deprotonates C-terminal active site Cys" evidence="4">
    <location>
        <position position="25"/>
    </location>
</feature>
<keyword evidence="8" id="KW-1185">Reference proteome</keyword>
<evidence type="ECO:0000256" key="4">
    <source>
        <dbReference type="PIRSR" id="PIRSR000077-1"/>
    </source>
</evidence>
<feature type="disulfide bond" description="Redox-active" evidence="5">
    <location>
        <begin position="31"/>
        <end position="34"/>
    </location>
</feature>
<dbReference type="EMBL" id="KL647400">
    <property type="protein sequence ID" value="KEY75141.1"/>
    <property type="molecule type" value="Genomic_DNA"/>
</dbReference>
<evidence type="ECO:0000313" key="8">
    <source>
        <dbReference type="Proteomes" id="UP000028045"/>
    </source>
</evidence>